<dbReference type="Proteomes" id="UP001151287">
    <property type="component" value="Unassembled WGS sequence"/>
</dbReference>
<proteinExistence type="predicted"/>
<feature type="domain" description="UBP-type" evidence="3">
    <location>
        <begin position="108"/>
        <end position="208"/>
    </location>
</feature>
<evidence type="ECO:0000256" key="2">
    <source>
        <dbReference type="SAM" id="MobiDB-lite"/>
    </source>
</evidence>
<dbReference type="InterPro" id="IPR013083">
    <property type="entry name" value="Znf_RING/FYVE/PHD"/>
</dbReference>
<sequence>MTSRLHTSAAHPQRSHYTNPAANFEDRTTPQLRPLTAKSYLHRAPTAPNRSSPVVYATAPRDPRPHLKTPICLVAIASMSTENSHIRSEEFDLEEIYGAESGWVEARSTCDHLPSLCADLLHIPPPDTPCSRCEHPSENWLCLSCKEVLCSRFVNKHMLSHHQETGHSLTLSFSDLSVWCFSCEAYLDVQLIRELHPVYEVAHLLKFGERPPFRNLEILQLSSSDVEGSSKS</sequence>
<keyword evidence="1" id="KW-0479">Metal-binding</keyword>
<dbReference type="GO" id="GO:0008270">
    <property type="term" value="F:zinc ion binding"/>
    <property type="evidence" value="ECO:0007669"/>
    <property type="project" value="UniProtKB-KW"/>
</dbReference>
<dbReference type="PROSITE" id="PS50271">
    <property type="entry name" value="ZF_UBP"/>
    <property type="match status" value="1"/>
</dbReference>
<keyword evidence="5" id="KW-1185">Reference proteome</keyword>
<protein>
    <recommendedName>
        <fullName evidence="3">UBP-type domain-containing protein</fullName>
    </recommendedName>
</protein>
<accession>A0A9Q0HT82</accession>
<dbReference type="PANTHER" id="PTHR47665">
    <property type="entry name" value="HISTONE DEACETYLASE-LIKE PROTEIN"/>
    <property type="match status" value="1"/>
</dbReference>
<dbReference type="PANTHER" id="PTHR47665:SF1">
    <property type="entry name" value="HISTONE DEACETYLASE-LIKE PROTEIN"/>
    <property type="match status" value="1"/>
</dbReference>
<dbReference type="InterPro" id="IPR001607">
    <property type="entry name" value="Znf_UBP"/>
</dbReference>
<dbReference type="SMART" id="SM00290">
    <property type="entry name" value="ZnF_UBP"/>
    <property type="match status" value="1"/>
</dbReference>
<dbReference type="Pfam" id="PF02148">
    <property type="entry name" value="zf-UBP"/>
    <property type="match status" value="1"/>
</dbReference>
<dbReference type="Gene3D" id="3.30.40.10">
    <property type="entry name" value="Zinc/RING finger domain, C3HC4 (zinc finger)"/>
    <property type="match status" value="1"/>
</dbReference>
<keyword evidence="1" id="KW-0862">Zinc</keyword>
<dbReference type="OrthoDB" id="424012at2759"/>
<reference evidence="4" key="1">
    <citation type="journal article" date="2022" name="Cell">
        <title>Repeat-based holocentromeres influence genome architecture and karyotype evolution.</title>
        <authorList>
            <person name="Hofstatter P.G."/>
            <person name="Thangavel G."/>
            <person name="Lux T."/>
            <person name="Neumann P."/>
            <person name="Vondrak T."/>
            <person name="Novak P."/>
            <person name="Zhang M."/>
            <person name="Costa L."/>
            <person name="Castellani M."/>
            <person name="Scott A."/>
            <person name="Toegelov H."/>
            <person name="Fuchs J."/>
            <person name="Mata-Sucre Y."/>
            <person name="Dias Y."/>
            <person name="Vanzela A.L.L."/>
            <person name="Huettel B."/>
            <person name="Almeida C.C.S."/>
            <person name="Simkova H."/>
            <person name="Souza G."/>
            <person name="Pedrosa-Harand A."/>
            <person name="Macas J."/>
            <person name="Mayer K.F.X."/>
            <person name="Houben A."/>
            <person name="Marques A."/>
        </authorList>
    </citation>
    <scope>NUCLEOTIDE SEQUENCE</scope>
    <source>
        <strain evidence="4">RhyBre1mFocal</strain>
    </source>
</reference>
<organism evidence="4 5">
    <name type="scientific">Rhynchospora breviuscula</name>
    <dbReference type="NCBI Taxonomy" id="2022672"/>
    <lineage>
        <taxon>Eukaryota</taxon>
        <taxon>Viridiplantae</taxon>
        <taxon>Streptophyta</taxon>
        <taxon>Embryophyta</taxon>
        <taxon>Tracheophyta</taxon>
        <taxon>Spermatophyta</taxon>
        <taxon>Magnoliopsida</taxon>
        <taxon>Liliopsida</taxon>
        <taxon>Poales</taxon>
        <taxon>Cyperaceae</taxon>
        <taxon>Cyperoideae</taxon>
        <taxon>Rhynchosporeae</taxon>
        <taxon>Rhynchospora</taxon>
    </lineage>
</organism>
<name>A0A9Q0HT82_9POAL</name>
<evidence type="ECO:0000313" key="4">
    <source>
        <dbReference type="EMBL" id="KAJ1697140.1"/>
    </source>
</evidence>
<comment type="caution">
    <text evidence="4">The sequence shown here is derived from an EMBL/GenBank/DDBJ whole genome shotgun (WGS) entry which is preliminary data.</text>
</comment>
<keyword evidence="1" id="KW-0863">Zinc-finger</keyword>
<feature type="region of interest" description="Disordered" evidence="2">
    <location>
        <begin position="1"/>
        <end position="60"/>
    </location>
</feature>
<dbReference type="EMBL" id="JAMQYH010000002">
    <property type="protein sequence ID" value="KAJ1697140.1"/>
    <property type="molecule type" value="Genomic_DNA"/>
</dbReference>
<evidence type="ECO:0000313" key="5">
    <source>
        <dbReference type="Proteomes" id="UP001151287"/>
    </source>
</evidence>
<gene>
    <name evidence="4" type="ORF">LUZ63_005652</name>
</gene>
<evidence type="ECO:0000259" key="3">
    <source>
        <dbReference type="PROSITE" id="PS50271"/>
    </source>
</evidence>
<evidence type="ECO:0000256" key="1">
    <source>
        <dbReference type="PROSITE-ProRule" id="PRU00502"/>
    </source>
</evidence>
<dbReference type="AlphaFoldDB" id="A0A9Q0HT82"/>
<dbReference type="SUPFAM" id="SSF57850">
    <property type="entry name" value="RING/U-box"/>
    <property type="match status" value="1"/>
</dbReference>